<dbReference type="EMBL" id="UGRO01000003">
    <property type="protein sequence ID" value="SUA30968.1"/>
    <property type="molecule type" value="Genomic_DNA"/>
</dbReference>
<proteinExistence type="predicted"/>
<organism evidence="1 2">
    <name type="scientific">Neisseria lactamica</name>
    <dbReference type="NCBI Taxonomy" id="486"/>
    <lineage>
        <taxon>Bacteria</taxon>
        <taxon>Pseudomonadati</taxon>
        <taxon>Pseudomonadota</taxon>
        <taxon>Betaproteobacteria</taxon>
        <taxon>Neisseriales</taxon>
        <taxon>Neisseriaceae</taxon>
        <taxon>Neisseria</taxon>
    </lineage>
</organism>
<dbReference type="AlphaFoldDB" id="A0A378WB70"/>
<evidence type="ECO:0000313" key="1">
    <source>
        <dbReference type="EMBL" id="SUA30968.1"/>
    </source>
</evidence>
<keyword evidence="2" id="KW-1185">Reference proteome</keyword>
<dbReference type="Proteomes" id="UP000254193">
    <property type="component" value="Unassembled WGS sequence"/>
</dbReference>
<evidence type="ECO:0000313" key="2">
    <source>
        <dbReference type="Proteomes" id="UP000254193"/>
    </source>
</evidence>
<protein>
    <submittedName>
        <fullName evidence="1">Uncharacterized protein</fullName>
    </submittedName>
</protein>
<reference evidence="1 2" key="1">
    <citation type="submission" date="2018-06" db="EMBL/GenBank/DDBJ databases">
        <authorList>
            <consortium name="Pathogen Informatics"/>
            <person name="Doyle S."/>
        </authorList>
    </citation>
    <scope>NUCLEOTIDE SEQUENCE [LARGE SCALE GENOMIC DNA]</scope>
    <source>
        <strain evidence="1 2">NCTC10616</strain>
    </source>
</reference>
<sequence length="34" mass="3752">MGNKIQGIDYETALANLRTSSLELRGDLPEKTNC</sequence>
<gene>
    <name evidence="1" type="ORF">NCTC10616_02040</name>
</gene>
<accession>A0A378WB70</accession>
<name>A0A378WB70_NEILA</name>